<organism evidence="2 3">
    <name type="scientific">Folsomia candida</name>
    <name type="common">Springtail</name>
    <dbReference type="NCBI Taxonomy" id="158441"/>
    <lineage>
        <taxon>Eukaryota</taxon>
        <taxon>Metazoa</taxon>
        <taxon>Ecdysozoa</taxon>
        <taxon>Arthropoda</taxon>
        <taxon>Hexapoda</taxon>
        <taxon>Collembola</taxon>
        <taxon>Entomobryomorpha</taxon>
        <taxon>Isotomoidea</taxon>
        <taxon>Isotomidae</taxon>
        <taxon>Proisotominae</taxon>
        <taxon>Folsomia</taxon>
    </lineage>
</organism>
<feature type="compositionally biased region" description="Pro residues" evidence="1">
    <location>
        <begin position="295"/>
        <end position="305"/>
    </location>
</feature>
<proteinExistence type="predicted"/>
<protein>
    <submittedName>
        <fullName evidence="2">Uncharacterized protein</fullName>
    </submittedName>
</protein>
<reference evidence="2 3" key="1">
    <citation type="submission" date="2015-12" db="EMBL/GenBank/DDBJ databases">
        <title>The genome of Folsomia candida.</title>
        <authorList>
            <person name="Faddeeva A."/>
            <person name="Derks M.F."/>
            <person name="Anvar Y."/>
            <person name="Smit S."/>
            <person name="Van Straalen N."/>
            <person name="Roelofs D."/>
        </authorList>
    </citation>
    <scope>NUCLEOTIDE SEQUENCE [LARGE SCALE GENOMIC DNA]</scope>
    <source>
        <strain evidence="2 3">VU population</strain>
        <tissue evidence="2">Whole body</tissue>
    </source>
</reference>
<keyword evidence="3" id="KW-1185">Reference proteome</keyword>
<gene>
    <name evidence="2" type="ORF">Fcan01_19193</name>
</gene>
<dbReference type="AlphaFoldDB" id="A0A226DL92"/>
<evidence type="ECO:0000256" key="1">
    <source>
        <dbReference type="SAM" id="MobiDB-lite"/>
    </source>
</evidence>
<dbReference type="EMBL" id="LNIX01000016">
    <property type="protein sequence ID" value="OXA46305.1"/>
    <property type="molecule type" value="Genomic_DNA"/>
</dbReference>
<feature type="compositionally biased region" description="Polar residues" evidence="1">
    <location>
        <begin position="62"/>
        <end position="79"/>
    </location>
</feature>
<accession>A0A226DL92</accession>
<dbReference type="Proteomes" id="UP000198287">
    <property type="component" value="Unassembled WGS sequence"/>
</dbReference>
<evidence type="ECO:0000313" key="2">
    <source>
        <dbReference type="EMBL" id="OXA46305.1"/>
    </source>
</evidence>
<feature type="region of interest" description="Disordered" evidence="1">
    <location>
        <begin position="287"/>
        <end position="306"/>
    </location>
</feature>
<name>A0A226DL92_FOLCA</name>
<evidence type="ECO:0000313" key="3">
    <source>
        <dbReference type="Proteomes" id="UP000198287"/>
    </source>
</evidence>
<comment type="caution">
    <text evidence="2">The sequence shown here is derived from an EMBL/GenBank/DDBJ whole genome shotgun (WGS) entry which is preliminary data.</text>
</comment>
<sequence>MKLEKCRKLKLNPTTKSVQKVESTTIATTTASSIQPFIAIRDEEINESTSATTLIPDILLTSSASPTESVQTERISSAHSPPEEEKEENNTNADYHSSSYAEPLTNYTISSQIISNNTVTDTEQKISKVFNPSIDPNPNIIVPKFPKLVNKTHHAGQLFCQTDYYETLEMKLNRTLCRLAILNEMTDTATILLPWNISDHRTALQCFKLNFYYRNCKLNMQNEFTALARLAECPPTSSCEICNREGCFYAGGDGGNGMCGIPPSPNVTWIIPPGGICPSTTTSTTIRPTLSTSTTPPPTSPPPVPETTGGSCLLLHIFLAESIIENVAVVSCNCWMIFKKKRHFQQDIIEMSNYDSLP</sequence>
<feature type="region of interest" description="Disordered" evidence="1">
    <location>
        <begin position="62"/>
        <end position="98"/>
    </location>
</feature>